<comment type="caution">
    <text evidence="2">The sequence shown here is derived from an EMBL/GenBank/DDBJ whole genome shotgun (WGS) entry which is preliminary data.</text>
</comment>
<gene>
    <name evidence="2" type="ORF">SEV965_LOCUS37187</name>
</gene>
<organism evidence="2 3">
    <name type="scientific">Rotaria sordida</name>
    <dbReference type="NCBI Taxonomy" id="392033"/>
    <lineage>
        <taxon>Eukaryota</taxon>
        <taxon>Metazoa</taxon>
        <taxon>Spiralia</taxon>
        <taxon>Gnathifera</taxon>
        <taxon>Rotifera</taxon>
        <taxon>Eurotatoria</taxon>
        <taxon>Bdelloidea</taxon>
        <taxon>Philodinida</taxon>
        <taxon>Philodinidae</taxon>
        <taxon>Rotaria</taxon>
    </lineage>
</organism>
<dbReference type="Proteomes" id="UP000663889">
    <property type="component" value="Unassembled WGS sequence"/>
</dbReference>
<evidence type="ECO:0000313" key="3">
    <source>
        <dbReference type="Proteomes" id="UP000663889"/>
    </source>
</evidence>
<evidence type="ECO:0000313" key="2">
    <source>
        <dbReference type="EMBL" id="CAF1524332.1"/>
    </source>
</evidence>
<evidence type="ECO:0000256" key="1">
    <source>
        <dbReference type="SAM" id="MobiDB-lite"/>
    </source>
</evidence>
<feature type="region of interest" description="Disordered" evidence="1">
    <location>
        <begin position="1"/>
        <end position="21"/>
    </location>
</feature>
<reference evidence="2" key="1">
    <citation type="submission" date="2021-02" db="EMBL/GenBank/DDBJ databases">
        <authorList>
            <person name="Nowell W R."/>
        </authorList>
    </citation>
    <scope>NUCLEOTIDE SEQUENCE</scope>
</reference>
<dbReference type="AlphaFoldDB" id="A0A815V7I9"/>
<accession>A0A815V7I9</accession>
<feature type="compositionally biased region" description="Basic and acidic residues" evidence="1">
    <location>
        <begin position="9"/>
        <end position="21"/>
    </location>
</feature>
<protein>
    <submittedName>
        <fullName evidence="2">Uncharacterized protein</fullName>
    </submittedName>
</protein>
<name>A0A815V7I9_9BILA</name>
<dbReference type="EMBL" id="CAJNOU010007419">
    <property type="protein sequence ID" value="CAF1524332.1"/>
    <property type="molecule type" value="Genomic_DNA"/>
</dbReference>
<proteinExistence type="predicted"/>
<sequence>MTGDPSNFNKDDDNGREESSD</sequence>
<feature type="non-terminal residue" evidence="2">
    <location>
        <position position="21"/>
    </location>
</feature>